<protein>
    <submittedName>
        <fullName evidence="1">Uncharacterized protein</fullName>
    </submittedName>
</protein>
<gene>
    <name evidence="1" type="ORF">QAD02_004278</name>
</gene>
<keyword evidence="2" id="KW-1185">Reference proteome</keyword>
<accession>A0ACC2NRZ9</accession>
<dbReference type="Proteomes" id="UP001239111">
    <property type="component" value="Chromosome 3"/>
</dbReference>
<sequence>MWLWRSHRESRQSARPEMAGAVHRDWNADASPWTTEALECGYEQGGMALPPADWNGDAAVAQPLETGMRTKVPGPYRHWNADVSKEGWPCHRETGMRKLLECG</sequence>
<name>A0ACC2NRZ9_9HYME</name>
<evidence type="ECO:0000313" key="1">
    <source>
        <dbReference type="EMBL" id="KAJ8673017.1"/>
    </source>
</evidence>
<proteinExistence type="predicted"/>
<comment type="caution">
    <text evidence="1">The sequence shown here is derived from an EMBL/GenBank/DDBJ whole genome shotgun (WGS) entry which is preliminary data.</text>
</comment>
<dbReference type="EMBL" id="CM056743">
    <property type="protein sequence ID" value="KAJ8673017.1"/>
    <property type="molecule type" value="Genomic_DNA"/>
</dbReference>
<evidence type="ECO:0000313" key="2">
    <source>
        <dbReference type="Proteomes" id="UP001239111"/>
    </source>
</evidence>
<reference evidence="1" key="1">
    <citation type="submission" date="2023-04" db="EMBL/GenBank/DDBJ databases">
        <title>A chromosome-level genome assembly of the parasitoid wasp Eretmocerus hayati.</title>
        <authorList>
            <person name="Zhong Y."/>
            <person name="Liu S."/>
            <person name="Liu Y."/>
        </authorList>
    </citation>
    <scope>NUCLEOTIDE SEQUENCE</scope>
    <source>
        <strain evidence="1">ZJU_SS_LIU_2023</strain>
    </source>
</reference>
<organism evidence="1 2">
    <name type="scientific">Eretmocerus hayati</name>
    <dbReference type="NCBI Taxonomy" id="131215"/>
    <lineage>
        <taxon>Eukaryota</taxon>
        <taxon>Metazoa</taxon>
        <taxon>Ecdysozoa</taxon>
        <taxon>Arthropoda</taxon>
        <taxon>Hexapoda</taxon>
        <taxon>Insecta</taxon>
        <taxon>Pterygota</taxon>
        <taxon>Neoptera</taxon>
        <taxon>Endopterygota</taxon>
        <taxon>Hymenoptera</taxon>
        <taxon>Apocrita</taxon>
        <taxon>Proctotrupomorpha</taxon>
        <taxon>Chalcidoidea</taxon>
        <taxon>Aphelinidae</taxon>
        <taxon>Aphelininae</taxon>
        <taxon>Eretmocerus</taxon>
    </lineage>
</organism>